<dbReference type="Proteomes" id="UP000315783">
    <property type="component" value="Unassembled WGS sequence"/>
</dbReference>
<dbReference type="STRING" id="43265.A0A545V7D0"/>
<organism evidence="2 3">
    <name type="scientific">Cordyceps javanica</name>
    <dbReference type="NCBI Taxonomy" id="43265"/>
    <lineage>
        <taxon>Eukaryota</taxon>
        <taxon>Fungi</taxon>
        <taxon>Dikarya</taxon>
        <taxon>Ascomycota</taxon>
        <taxon>Pezizomycotina</taxon>
        <taxon>Sordariomycetes</taxon>
        <taxon>Hypocreomycetidae</taxon>
        <taxon>Hypocreales</taxon>
        <taxon>Cordycipitaceae</taxon>
        <taxon>Cordyceps</taxon>
    </lineage>
</organism>
<dbReference type="EMBL" id="SPUK01000004">
    <property type="protein sequence ID" value="TQV97618.1"/>
    <property type="molecule type" value="Genomic_DNA"/>
</dbReference>
<dbReference type="AlphaFoldDB" id="A0A545V7D0"/>
<gene>
    <name evidence="2" type="ORF">IF1G_03361</name>
</gene>
<keyword evidence="3" id="KW-1185">Reference proteome</keyword>
<name>A0A545V7D0_9HYPO</name>
<evidence type="ECO:0000313" key="3">
    <source>
        <dbReference type="Proteomes" id="UP000315783"/>
    </source>
</evidence>
<keyword evidence="1" id="KW-1133">Transmembrane helix</keyword>
<accession>A0A545V7D0</accession>
<evidence type="ECO:0000256" key="1">
    <source>
        <dbReference type="SAM" id="Phobius"/>
    </source>
</evidence>
<reference evidence="2 3" key="1">
    <citation type="journal article" date="2019" name="Appl. Microbiol. Biotechnol.">
        <title>Genome sequence of Isaria javanica and comparative genome analysis insights into family S53 peptidase evolution in fungal entomopathogens.</title>
        <authorList>
            <person name="Lin R."/>
            <person name="Zhang X."/>
            <person name="Xin B."/>
            <person name="Zou M."/>
            <person name="Gao Y."/>
            <person name="Qin F."/>
            <person name="Hu Q."/>
            <person name="Xie B."/>
            <person name="Cheng X."/>
        </authorList>
    </citation>
    <scope>NUCLEOTIDE SEQUENCE [LARGE SCALE GENOMIC DNA]</scope>
    <source>
        <strain evidence="2 3">IJ1G</strain>
    </source>
</reference>
<keyword evidence="1" id="KW-0812">Transmembrane</keyword>
<evidence type="ECO:0000313" key="2">
    <source>
        <dbReference type="EMBL" id="TQV97618.1"/>
    </source>
</evidence>
<feature type="transmembrane region" description="Helical" evidence="1">
    <location>
        <begin position="118"/>
        <end position="137"/>
    </location>
</feature>
<sequence>MPTKAGIWENAEFLMELSLALFQVASNGGALSTQAKSAVETCSTILSLALSLSLLIQYASPLQFVLSLGHHHIISDSLCSPVESSATLAAALLAPVFLRGGEYAYCFRHRIRSSLSLLLKRVLLFFFLFLFFLWLPIIPSTLPGPPSKRSLVLHFFATVPHQFSQNLHLQEPVDMGRSQMKWDAAAHEDMLICIVKHCDLNANNMAKVLQEMQKRGYEFTENAFR</sequence>
<protein>
    <submittedName>
        <fullName evidence="2">Uncharacterized protein</fullName>
    </submittedName>
</protein>
<keyword evidence="1" id="KW-0472">Membrane</keyword>
<comment type="caution">
    <text evidence="2">The sequence shown here is derived from an EMBL/GenBank/DDBJ whole genome shotgun (WGS) entry which is preliminary data.</text>
</comment>
<proteinExistence type="predicted"/>